<organism evidence="2 3">
    <name type="scientific">Chromobacterium subtsugae</name>
    <dbReference type="NCBI Taxonomy" id="251747"/>
    <lineage>
        <taxon>Bacteria</taxon>
        <taxon>Pseudomonadati</taxon>
        <taxon>Pseudomonadota</taxon>
        <taxon>Betaproteobacteria</taxon>
        <taxon>Neisseriales</taxon>
        <taxon>Chromobacteriaceae</taxon>
        <taxon>Chromobacterium</taxon>
    </lineage>
</organism>
<dbReference type="RefSeq" id="WP_043579030.1">
    <property type="nucleotide sequence ID" value="NZ_CP142381.1"/>
</dbReference>
<dbReference type="InterPro" id="IPR025906">
    <property type="entry name" value="YjfB_motility"/>
</dbReference>
<protein>
    <submittedName>
        <fullName evidence="2">Motility protein</fullName>
    </submittedName>
</protein>
<accession>A0ABS7FJD6</accession>
<reference evidence="2 3" key="1">
    <citation type="submission" date="2021-05" db="EMBL/GenBank/DDBJ databases">
        <title>Draft Whole Genome Sequencing Of Biosensor Chromobacterium violaceum Strain CV026 Reveals A Regulatory RNA In Chromobacterium violaceum Phenotype Regulatory Network.</title>
        <authorList>
            <person name="Hong K.W."/>
            <person name="Chan K.G."/>
            <person name="Chang C.-Y."/>
        </authorList>
    </citation>
    <scope>NUCLEOTIDE SEQUENCE [LARGE SCALE GENOMIC DNA]</scope>
    <source>
        <strain evidence="2 3">ATCC 31532</strain>
    </source>
</reference>
<evidence type="ECO:0000256" key="1">
    <source>
        <dbReference type="SAM" id="MobiDB-lite"/>
    </source>
</evidence>
<evidence type="ECO:0000313" key="2">
    <source>
        <dbReference type="EMBL" id="MBW8290192.1"/>
    </source>
</evidence>
<gene>
    <name evidence="2" type="ORF">KIF53_21360</name>
</gene>
<dbReference type="Proteomes" id="UP000711178">
    <property type="component" value="Unassembled WGS sequence"/>
</dbReference>
<proteinExistence type="predicted"/>
<comment type="caution">
    <text evidence="2">The sequence shown here is derived from an EMBL/GenBank/DDBJ whole genome shotgun (WGS) entry which is preliminary data.</text>
</comment>
<dbReference type="GeneID" id="89685517"/>
<feature type="region of interest" description="Disordered" evidence="1">
    <location>
        <begin position="41"/>
        <end position="61"/>
    </location>
</feature>
<dbReference type="Pfam" id="PF14070">
    <property type="entry name" value="YjfB_motility"/>
    <property type="match status" value="1"/>
</dbReference>
<dbReference type="EMBL" id="JAHDTB010000037">
    <property type="protein sequence ID" value="MBW8290192.1"/>
    <property type="molecule type" value="Genomic_DNA"/>
</dbReference>
<evidence type="ECO:0000313" key="3">
    <source>
        <dbReference type="Proteomes" id="UP000711178"/>
    </source>
</evidence>
<name>A0ABS7FJD6_9NEIS</name>
<keyword evidence="3" id="KW-1185">Reference proteome</keyword>
<sequence length="61" mass="6225">MDAVSQVSANVSTNAQALVLKKAMQADSQTAMTLLQGAAESSAQIQASNPAHLGNNVDVRA</sequence>